<keyword evidence="1" id="KW-0813">Transport</keyword>
<evidence type="ECO:0000256" key="1">
    <source>
        <dbReference type="ARBA" id="ARBA00022448"/>
    </source>
</evidence>
<dbReference type="PANTHER" id="PTHR24220">
    <property type="entry name" value="IMPORT ATP-BINDING PROTEIN"/>
    <property type="match status" value="1"/>
</dbReference>
<dbReference type="InterPro" id="IPR015854">
    <property type="entry name" value="ABC_transpr_LolD-like"/>
</dbReference>
<dbReference type="GO" id="GO:0005886">
    <property type="term" value="C:plasma membrane"/>
    <property type="evidence" value="ECO:0007669"/>
    <property type="project" value="TreeGrafter"/>
</dbReference>
<keyword evidence="2" id="KW-0547">Nucleotide-binding</keyword>
<comment type="caution">
    <text evidence="5">The sequence shown here is derived from an EMBL/GenBank/DDBJ whole genome shotgun (WGS) entry which is preliminary data.</text>
</comment>
<dbReference type="Pfam" id="PF00005">
    <property type="entry name" value="ABC_tran"/>
    <property type="match status" value="1"/>
</dbReference>
<dbReference type="InterPro" id="IPR017911">
    <property type="entry name" value="MacB-like_ATP-bd"/>
</dbReference>
<dbReference type="InterPro" id="IPR003439">
    <property type="entry name" value="ABC_transporter-like_ATP-bd"/>
</dbReference>
<reference evidence="5 6" key="1">
    <citation type="submission" date="2019-02" db="EMBL/GenBank/DDBJ databases">
        <title>Genomic Encyclopedia of Type Strains, Phase IV (KMG-IV): sequencing the most valuable type-strain genomes for metagenomic binning, comparative biology and taxonomic classification.</title>
        <authorList>
            <person name="Goeker M."/>
        </authorList>
    </citation>
    <scope>NUCLEOTIDE SEQUENCE [LARGE SCALE GENOMIC DNA]</scope>
    <source>
        <strain evidence="5 6">DSM 45622</strain>
    </source>
</reference>
<dbReference type="InterPro" id="IPR003593">
    <property type="entry name" value="AAA+_ATPase"/>
</dbReference>
<dbReference type="InterPro" id="IPR027417">
    <property type="entry name" value="P-loop_NTPase"/>
</dbReference>
<dbReference type="PANTHER" id="PTHR24220:SF685">
    <property type="entry name" value="ABC TRANSPORTER RELATED"/>
    <property type="match status" value="1"/>
</dbReference>
<dbReference type="AlphaFoldDB" id="A0A4V2F4Z8"/>
<evidence type="ECO:0000313" key="5">
    <source>
        <dbReference type="EMBL" id="RZS91069.1"/>
    </source>
</evidence>
<dbReference type="GO" id="GO:0005524">
    <property type="term" value="F:ATP binding"/>
    <property type="evidence" value="ECO:0007669"/>
    <property type="project" value="UniProtKB-KW"/>
</dbReference>
<protein>
    <submittedName>
        <fullName evidence="5">Putative ABC transport system ATP-binding protein</fullName>
    </submittedName>
</protein>
<dbReference type="GO" id="GO:0016887">
    <property type="term" value="F:ATP hydrolysis activity"/>
    <property type="evidence" value="ECO:0007669"/>
    <property type="project" value="InterPro"/>
</dbReference>
<dbReference type="Proteomes" id="UP000293638">
    <property type="component" value="Unassembled WGS sequence"/>
</dbReference>
<evidence type="ECO:0000259" key="4">
    <source>
        <dbReference type="PROSITE" id="PS50893"/>
    </source>
</evidence>
<dbReference type="Gene3D" id="3.40.50.300">
    <property type="entry name" value="P-loop containing nucleotide triphosphate hydrolases"/>
    <property type="match status" value="1"/>
</dbReference>
<dbReference type="CDD" id="cd03255">
    <property type="entry name" value="ABC_MJ0796_LolCDE_FtsE"/>
    <property type="match status" value="1"/>
</dbReference>
<dbReference type="EMBL" id="SGXD01000001">
    <property type="protein sequence ID" value="RZS91069.1"/>
    <property type="molecule type" value="Genomic_DNA"/>
</dbReference>
<accession>A0A4V2F4Z8</accession>
<evidence type="ECO:0000256" key="2">
    <source>
        <dbReference type="ARBA" id="ARBA00022741"/>
    </source>
</evidence>
<dbReference type="SUPFAM" id="SSF52540">
    <property type="entry name" value="P-loop containing nucleoside triphosphate hydrolases"/>
    <property type="match status" value="1"/>
</dbReference>
<keyword evidence="6" id="KW-1185">Reference proteome</keyword>
<sequence>MTGRHVRVAAVPQLPSQGARGPVVAVRGLVRTYGSGSGEVHALRGVSLDVEPGELVAVVGRSGSGKTTLLNVIGGLDRPTGGSVRVCGQEVAELDERGLAALRRDVLAFVFQTFGLLPMLSAVENVGIPLRLLRVPARQREARAREVLERVGLGAAADQRPPEMSGGQQQRLLLADEPTGQLDTTTGAEVLDLLRELVHTEGMTCMVSTHDPALTAAADRVVRLQDGVLVPS</sequence>
<feature type="domain" description="ABC transporter" evidence="4">
    <location>
        <begin position="24"/>
        <end position="232"/>
    </location>
</feature>
<keyword evidence="3 5" id="KW-0067">ATP-binding</keyword>
<dbReference type="PROSITE" id="PS50893">
    <property type="entry name" value="ABC_TRANSPORTER_2"/>
    <property type="match status" value="1"/>
</dbReference>
<name>A0A4V2F4Z8_9ACTN</name>
<gene>
    <name evidence="5" type="ORF">EV189_0301</name>
</gene>
<organism evidence="5 6">
    <name type="scientific">Motilibacter rhizosphaerae</name>
    <dbReference type="NCBI Taxonomy" id="598652"/>
    <lineage>
        <taxon>Bacteria</taxon>
        <taxon>Bacillati</taxon>
        <taxon>Actinomycetota</taxon>
        <taxon>Actinomycetes</taxon>
        <taxon>Motilibacterales</taxon>
        <taxon>Motilibacteraceae</taxon>
        <taxon>Motilibacter</taxon>
    </lineage>
</organism>
<dbReference type="GO" id="GO:0022857">
    <property type="term" value="F:transmembrane transporter activity"/>
    <property type="evidence" value="ECO:0007669"/>
    <property type="project" value="TreeGrafter"/>
</dbReference>
<evidence type="ECO:0000256" key="3">
    <source>
        <dbReference type="ARBA" id="ARBA00022840"/>
    </source>
</evidence>
<evidence type="ECO:0000313" key="6">
    <source>
        <dbReference type="Proteomes" id="UP000293638"/>
    </source>
</evidence>
<dbReference type="SMART" id="SM00382">
    <property type="entry name" value="AAA"/>
    <property type="match status" value="1"/>
</dbReference>
<proteinExistence type="predicted"/>